<feature type="compositionally biased region" description="Pro residues" evidence="6">
    <location>
        <begin position="60"/>
        <end position="71"/>
    </location>
</feature>
<evidence type="ECO:0000256" key="3">
    <source>
        <dbReference type="ARBA" id="ARBA00023015"/>
    </source>
</evidence>
<keyword evidence="4" id="KW-0804">Transcription</keyword>
<evidence type="ECO:0000256" key="6">
    <source>
        <dbReference type="SAM" id="MobiDB-lite"/>
    </source>
</evidence>
<evidence type="ECO:0000256" key="4">
    <source>
        <dbReference type="ARBA" id="ARBA00023163"/>
    </source>
</evidence>
<reference evidence="8" key="1">
    <citation type="submission" date="2021-02" db="EMBL/GenBank/DDBJ databases">
        <authorList>
            <person name="Steward A R."/>
        </authorList>
    </citation>
    <scope>NUCLEOTIDE SEQUENCE</scope>
</reference>
<proteinExistence type="predicted"/>
<feature type="region of interest" description="Disordered" evidence="6">
    <location>
        <begin position="303"/>
        <end position="325"/>
    </location>
</feature>
<evidence type="ECO:0000256" key="1">
    <source>
        <dbReference type="ARBA" id="ARBA00011764"/>
    </source>
</evidence>
<sequence length="629" mass="68002">MRGRGVPGMRGRGGPPRGGGMPPRGGPRGGFRGAPMRGGPRGGFRGAPMRGGGDRGGRFPPGPQGPGPHPVPTIESRGPPQRGGFGNNRGGPGGMRGRGGFAPRGDRGGPHMRGRGGRGGGPMGGPPVGPPMHDLHEPSGPRPMPQGAPAPAPYKRTSGPPHGGGLGAPKRGRFDGPRGGGGGGRPSAGGYQPPQHNPAPQPNGYEPVHTGYQPYEQPPADPYAAPSYTSNSYQGGSYSSPAPAPASTGYNSGYGSNYGYSTGQGGYENDSYSNSGGAGDAGYGASEPAYTAQEYDSYGQPVYSYQQQQQQHQQPQQYNANYEDGGNATSIRRLWHIVDPYKRDDVEVMNQAIPYLPKRFSCDLSRNHRVSYRQLEYLWEFLDKNRDVATGYNKTSHARHVSRKLWEEVALRLNSNKDGAVKNWKSWNKYWNDYKSKLKKLVRKNNVAKEKPNGGKAKSKFFTEIEQKFLHILGIDVASVLPATRVKSLIQRHSSSINGVATSRNKSRPGPASQSPSHIPLSSLSTPLALTVMPTIVETELQHLAPSRMNLGKVTLPPTPKAQRLPHVVNSHHPARRPLISVQQTRQALIIEAQKQTQIQKQKLKLWKELINEIKDIKEILKPGQSQNH</sequence>
<evidence type="ECO:0000313" key="9">
    <source>
        <dbReference type="Proteomes" id="UP000663880"/>
    </source>
</evidence>
<dbReference type="Proteomes" id="UP000663880">
    <property type="component" value="Unassembled WGS sequence"/>
</dbReference>
<feature type="domain" description="Myb/SANT-like DNA-binding" evidence="7">
    <location>
        <begin position="366"/>
        <end position="441"/>
    </location>
</feature>
<gene>
    <name evidence="8" type="ORF">PMACD_LOCUS9871</name>
</gene>
<feature type="compositionally biased region" description="Low complexity" evidence="6">
    <location>
        <begin position="306"/>
        <end position="317"/>
    </location>
</feature>
<comment type="subunit">
    <text evidence="1">Self-associates forming complexes of several hundred monomers.</text>
</comment>
<dbReference type="InterPro" id="IPR028002">
    <property type="entry name" value="Myb_DNA-bind_5"/>
</dbReference>
<protein>
    <recommendedName>
        <fullName evidence="2">Regulatory protein zeste</fullName>
    </recommendedName>
</protein>
<feature type="compositionally biased region" description="Pro residues" evidence="6">
    <location>
        <begin position="140"/>
        <end position="152"/>
    </location>
</feature>
<keyword evidence="9" id="KW-1185">Reference proteome</keyword>
<dbReference type="EMBL" id="CAJOBZ010000028">
    <property type="protein sequence ID" value="CAF4884085.1"/>
    <property type="molecule type" value="Genomic_DNA"/>
</dbReference>
<evidence type="ECO:0000313" key="8">
    <source>
        <dbReference type="EMBL" id="CAF4884085.1"/>
    </source>
</evidence>
<name>A0A821U543_9NEOP</name>
<evidence type="ECO:0000256" key="5">
    <source>
        <dbReference type="ARBA" id="ARBA00025466"/>
    </source>
</evidence>
<feature type="compositionally biased region" description="Gly residues" evidence="6">
    <location>
        <begin position="81"/>
        <end position="102"/>
    </location>
</feature>
<keyword evidence="3" id="KW-0805">Transcription regulation</keyword>
<comment type="caution">
    <text evidence="8">The sequence shown here is derived from an EMBL/GenBank/DDBJ whole genome shotgun (WGS) entry which is preliminary data.</text>
</comment>
<feature type="region of interest" description="Disordered" evidence="6">
    <location>
        <begin position="497"/>
        <end position="520"/>
    </location>
</feature>
<dbReference type="Pfam" id="PF13873">
    <property type="entry name" value="Myb_DNA-bind_5"/>
    <property type="match status" value="1"/>
</dbReference>
<dbReference type="OrthoDB" id="7492803at2759"/>
<feature type="compositionally biased region" description="Gly residues" evidence="6">
    <location>
        <begin position="177"/>
        <end position="187"/>
    </location>
</feature>
<feature type="compositionally biased region" description="Gly residues" evidence="6">
    <location>
        <begin position="1"/>
        <end position="32"/>
    </location>
</feature>
<organism evidence="8 9">
    <name type="scientific">Pieris macdunnoughi</name>
    <dbReference type="NCBI Taxonomy" id="345717"/>
    <lineage>
        <taxon>Eukaryota</taxon>
        <taxon>Metazoa</taxon>
        <taxon>Ecdysozoa</taxon>
        <taxon>Arthropoda</taxon>
        <taxon>Hexapoda</taxon>
        <taxon>Insecta</taxon>
        <taxon>Pterygota</taxon>
        <taxon>Neoptera</taxon>
        <taxon>Endopterygota</taxon>
        <taxon>Lepidoptera</taxon>
        <taxon>Glossata</taxon>
        <taxon>Ditrysia</taxon>
        <taxon>Papilionoidea</taxon>
        <taxon>Pieridae</taxon>
        <taxon>Pierinae</taxon>
        <taxon>Pieris</taxon>
    </lineage>
</organism>
<evidence type="ECO:0000259" key="7">
    <source>
        <dbReference type="Pfam" id="PF13873"/>
    </source>
</evidence>
<accession>A0A821U543</accession>
<feature type="region of interest" description="Disordered" evidence="6">
    <location>
        <begin position="1"/>
        <end position="244"/>
    </location>
</feature>
<dbReference type="AlphaFoldDB" id="A0A821U543"/>
<feature type="compositionally biased region" description="Gly residues" evidence="6">
    <location>
        <begin position="39"/>
        <end position="51"/>
    </location>
</feature>
<feature type="compositionally biased region" description="Polar residues" evidence="6">
    <location>
        <begin position="227"/>
        <end position="238"/>
    </location>
</feature>
<comment type="function">
    <text evidence="5">Involved in transvection phenomena (= synapsis-dependent gene expression), where the synaptic pairing of chromosomes carrying genes with which zeste interacts influences the expression of these genes. Zeste binds to DNA and stimulates transcription from a nearby promoter.</text>
</comment>
<evidence type="ECO:0000256" key="2">
    <source>
        <dbReference type="ARBA" id="ARBA00016807"/>
    </source>
</evidence>